<dbReference type="InterPro" id="IPR016166">
    <property type="entry name" value="FAD-bd_PCMH"/>
</dbReference>
<evidence type="ECO:0000256" key="4">
    <source>
        <dbReference type="ARBA" id="ARBA00022827"/>
    </source>
</evidence>
<dbReference type="EMBL" id="KE145369">
    <property type="protein sequence ID" value="EPE28159.1"/>
    <property type="molecule type" value="Genomic_DNA"/>
</dbReference>
<dbReference type="HOGENOM" id="CLU_018354_4_3_1"/>
<dbReference type="GeneID" id="19464005"/>
<reference evidence="8 9" key="1">
    <citation type="journal article" date="2013" name="BMC Genomics">
        <title>Genomics-driven discovery of the pneumocandin biosynthetic gene cluster in the fungus Glarea lozoyensis.</title>
        <authorList>
            <person name="Chen L."/>
            <person name="Yue Q."/>
            <person name="Zhang X."/>
            <person name="Xiang M."/>
            <person name="Wang C."/>
            <person name="Li S."/>
            <person name="Che Y."/>
            <person name="Ortiz-Lopez F.J."/>
            <person name="Bills G.F."/>
            <person name="Liu X."/>
            <person name="An Z."/>
        </authorList>
    </citation>
    <scope>NUCLEOTIDE SEQUENCE [LARGE SCALE GENOMIC DNA]</scope>
    <source>
        <strain evidence="9">ATCC 20868 / MF5171</strain>
    </source>
</reference>
<evidence type="ECO:0000313" key="9">
    <source>
        <dbReference type="Proteomes" id="UP000016922"/>
    </source>
</evidence>
<dbReference type="Proteomes" id="UP000016922">
    <property type="component" value="Unassembled WGS sequence"/>
</dbReference>
<proteinExistence type="inferred from homology"/>
<evidence type="ECO:0000313" key="8">
    <source>
        <dbReference type="EMBL" id="EPE28159.1"/>
    </source>
</evidence>
<dbReference type="InterPro" id="IPR016169">
    <property type="entry name" value="FAD-bd_PCMH_sub2"/>
</dbReference>
<feature type="chain" id="PRO_5004518889" evidence="6">
    <location>
        <begin position="23"/>
        <end position="609"/>
    </location>
</feature>
<dbReference type="Gene3D" id="3.40.462.20">
    <property type="match status" value="1"/>
</dbReference>
<evidence type="ECO:0000256" key="2">
    <source>
        <dbReference type="ARBA" id="ARBA00005466"/>
    </source>
</evidence>
<dbReference type="PROSITE" id="PS51387">
    <property type="entry name" value="FAD_PCMH"/>
    <property type="match status" value="1"/>
</dbReference>
<keyword evidence="3" id="KW-0285">Flavoprotein</keyword>
<dbReference type="AlphaFoldDB" id="S3CSV3"/>
<keyword evidence="6" id="KW-0732">Signal</keyword>
<sequence>MILTRSFHLLATACWFTTQILGDLTCKTTPLDSNWPSDADWTALNVSINGTLIRSAPVASSCYDGNPFNSTETCEYVEANWKLATFHAATPESVNAVLFANNSCLPPTESDFTVQKGCSIGGAPQYVVNATTEAQIAVAAAWASERNIRLVIKGTGHDLNGRSSGAYSLSIWTHNFRNIQFNASWPLPGCNKTEDVVIAGSGNIWHDVLLAGAKFGKVVVSGGAYDVGLGGFIQGGGHGPLSSTYGLAADQLLQARVITTNGTILVANSAQNQDLLWALRGGGGGQYGIVIEYILKAYPTPSSVVTGGLSLSAVGRDNSSIAALWNAFGLLMQSLPDLMDAGLAGAMTATTPGSISASDVALSSRGLSAEISFFGYNITACEMTAIVQPVITKLRAQGSHSSFAITWDKPSTFSTFSDFFDSTNGSPSSAGGGSMMSSRLLGRGELSDSTQAQVVSYLQRVMTPQNESSGGFMVVGLQGGPGPANVPKDMRGALNPVWRSAYLHTIVLGASIDSSSDPQTALSSAAEWVNSYTEPIWQQWAPASGAYMNEGNPFNPNFKHDFYGTSYDRLLEIKQKYDPTDSLFVLTGVGSDRWDYNLNTGKLCQTSEK</sequence>
<dbReference type="OrthoDB" id="9983560at2759"/>
<dbReference type="Gene3D" id="3.30.465.10">
    <property type="match status" value="1"/>
</dbReference>
<keyword evidence="9" id="KW-1185">Reference proteome</keyword>
<dbReference type="Pfam" id="PF08031">
    <property type="entry name" value="BBE"/>
    <property type="match status" value="1"/>
</dbReference>
<comment type="cofactor">
    <cofactor evidence="1">
        <name>FAD</name>
        <dbReference type="ChEBI" id="CHEBI:57692"/>
    </cofactor>
</comment>
<protein>
    <submittedName>
        <fullName evidence="8">FAD-binding protein</fullName>
    </submittedName>
</protein>
<keyword evidence="5" id="KW-0560">Oxidoreductase</keyword>
<dbReference type="PANTHER" id="PTHR42973:SF39">
    <property type="entry name" value="FAD-BINDING PCMH-TYPE DOMAIN-CONTAINING PROTEIN"/>
    <property type="match status" value="1"/>
</dbReference>
<evidence type="ECO:0000259" key="7">
    <source>
        <dbReference type="PROSITE" id="PS51387"/>
    </source>
</evidence>
<evidence type="ECO:0000256" key="6">
    <source>
        <dbReference type="SAM" id="SignalP"/>
    </source>
</evidence>
<comment type="similarity">
    <text evidence="2">Belongs to the oxygen-dependent FAD-linked oxidoreductase family.</text>
</comment>
<feature type="domain" description="FAD-binding PCMH-type" evidence="7">
    <location>
        <begin position="120"/>
        <end position="300"/>
    </location>
</feature>
<organism evidence="8 9">
    <name type="scientific">Glarea lozoyensis (strain ATCC 20868 / MF5171)</name>
    <dbReference type="NCBI Taxonomy" id="1116229"/>
    <lineage>
        <taxon>Eukaryota</taxon>
        <taxon>Fungi</taxon>
        <taxon>Dikarya</taxon>
        <taxon>Ascomycota</taxon>
        <taxon>Pezizomycotina</taxon>
        <taxon>Leotiomycetes</taxon>
        <taxon>Helotiales</taxon>
        <taxon>Helotiaceae</taxon>
        <taxon>Glarea</taxon>
    </lineage>
</organism>
<evidence type="ECO:0000256" key="1">
    <source>
        <dbReference type="ARBA" id="ARBA00001974"/>
    </source>
</evidence>
<dbReference type="PANTHER" id="PTHR42973">
    <property type="entry name" value="BINDING OXIDOREDUCTASE, PUTATIVE (AFU_ORTHOLOGUE AFUA_1G17690)-RELATED"/>
    <property type="match status" value="1"/>
</dbReference>
<dbReference type="InterPro" id="IPR006094">
    <property type="entry name" value="Oxid_FAD_bind_N"/>
</dbReference>
<dbReference type="InterPro" id="IPR050416">
    <property type="entry name" value="FAD-linked_Oxidoreductase"/>
</dbReference>
<feature type="signal peptide" evidence="6">
    <location>
        <begin position="1"/>
        <end position="22"/>
    </location>
</feature>
<dbReference type="GO" id="GO:0071949">
    <property type="term" value="F:FAD binding"/>
    <property type="evidence" value="ECO:0007669"/>
    <property type="project" value="InterPro"/>
</dbReference>
<dbReference type="OMA" id="SSCWPGN"/>
<dbReference type="eggNOG" id="ENOG502R4XF">
    <property type="taxonomic scope" value="Eukaryota"/>
</dbReference>
<dbReference type="SUPFAM" id="SSF56176">
    <property type="entry name" value="FAD-binding/transporter-associated domain-like"/>
    <property type="match status" value="1"/>
</dbReference>
<dbReference type="InterPro" id="IPR036318">
    <property type="entry name" value="FAD-bd_PCMH-like_sf"/>
</dbReference>
<dbReference type="RefSeq" id="XP_008085518.1">
    <property type="nucleotide sequence ID" value="XM_008087327.1"/>
</dbReference>
<evidence type="ECO:0000256" key="3">
    <source>
        <dbReference type="ARBA" id="ARBA00022630"/>
    </source>
</evidence>
<gene>
    <name evidence="8" type="ORF">GLAREA_04950</name>
</gene>
<dbReference type="Pfam" id="PF01565">
    <property type="entry name" value="FAD_binding_4"/>
    <property type="match status" value="1"/>
</dbReference>
<keyword evidence="4" id="KW-0274">FAD</keyword>
<name>S3CSV3_GLAL2</name>
<dbReference type="InterPro" id="IPR012951">
    <property type="entry name" value="BBE"/>
</dbReference>
<dbReference type="KEGG" id="glz:GLAREA_04950"/>
<evidence type="ECO:0000256" key="5">
    <source>
        <dbReference type="ARBA" id="ARBA00023002"/>
    </source>
</evidence>
<dbReference type="GO" id="GO:0016491">
    <property type="term" value="F:oxidoreductase activity"/>
    <property type="evidence" value="ECO:0007669"/>
    <property type="project" value="UniProtKB-KW"/>
</dbReference>
<accession>S3CSV3</accession>